<dbReference type="SUPFAM" id="SSF53850">
    <property type="entry name" value="Periplasmic binding protein-like II"/>
    <property type="match status" value="1"/>
</dbReference>
<name>A0A5M6D1F2_9BACT</name>
<dbReference type="Gene3D" id="3.40.190.10">
    <property type="entry name" value="Periplasmic binding protein-like II"/>
    <property type="match status" value="1"/>
</dbReference>
<gene>
    <name evidence="3" type="ORF">F0145_21145</name>
</gene>
<proteinExistence type="predicted"/>
<dbReference type="PROSITE" id="PS51257">
    <property type="entry name" value="PROKAR_LIPOPROTEIN"/>
    <property type="match status" value="1"/>
</dbReference>
<keyword evidence="1" id="KW-0732">Signal</keyword>
<keyword evidence="4" id="KW-1185">Reference proteome</keyword>
<comment type="caution">
    <text evidence="3">The sequence shown here is derived from an EMBL/GenBank/DDBJ whole genome shotgun (WGS) entry which is preliminary data.</text>
</comment>
<dbReference type="AlphaFoldDB" id="A0A5M6D1F2"/>
<reference evidence="3 4" key="1">
    <citation type="submission" date="2019-09" db="EMBL/GenBank/DDBJ databases">
        <title>Genome sequence and assembly of Adhaeribacter sp.</title>
        <authorList>
            <person name="Chhetri G."/>
        </authorList>
    </citation>
    <scope>NUCLEOTIDE SEQUENCE [LARGE SCALE GENOMIC DNA]</scope>
    <source>
        <strain evidence="3 4">DK36</strain>
    </source>
</reference>
<sequence>MLLVKYNMNRIKLFWLGIWLLVGCDNYPQDPDKTLEKVRNGTLVVGYTENPPWVINTPQEPTGIEAQLVKEFAAELNARVQWQNDSEQDLFERLEKKELHLVIGGLTAKNEWKKKISFSKPYLEKEKKKYVMAVLKGENAFVLQLEKYLHLQKEKLKKITTP</sequence>
<organism evidence="3 4">
    <name type="scientific">Adhaeribacter rhizoryzae</name>
    <dbReference type="NCBI Taxonomy" id="2607907"/>
    <lineage>
        <taxon>Bacteria</taxon>
        <taxon>Pseudomonadati</taxon>
        <taxon>Bacteroidota</taxon>
        <taxon>Cytophagia</taxon>
        <taxon>Cytophagales</taxon>
        <taxon>Hymenobacteraceae</taxon>
        <taxon>Adhaeribacter</taxon>
    </lineage>
</organism>
<accession>A0A5M6D1F2</accession>
<evidence type="ECO:0000256" key="1">
    <source>
        <dbReference type="ARBA" id="ARBA00022729"/>
    </source>
</evidence>
<dbReference type="Pfam" id="PF00497">
    <property type="entry name" value="SBP_bac_3"/>
    <property type="match status" value="1"/>
</dbReference>
<evidence type="ECO:0000313" key="4">
    <source>
        <dbReference type="Proteomes" id="UP000323426"/>
    </source>
</evidence>
<dbReference type="InterPro" id="IPR001638">
    <property type="entry name" value="Solute-binding_3/MltF_N"/>
</dbReference>
<protein>
    <submittedName>
        <fullName evidence="3">Transporter substrate-binding domain-containing protein</fullName>
    </submittedName>
</protein>
<dbReference type="PANTHER" id="PTHR35936">
    <property type="entry name" value="MEMBRANE-BOUND LYTIC MUREIN TRANSGLYCOSYLASE F"/>
    <property type="match status" value="1"/>
</dbReference>
<evidence type="ECO:0000259" key="2">
    <source>
        <dbReference type="Pfam" id="PF00497"/>
    </source>
</evidence>
<dbReference type="Proteomes" id="UP000323426">
    <property type="component" value="Unassembled WGS sequence"/>
</dbReference>
<evidence type="ECO:0000313" key="3">
    <source>
        <dbReference type="EMBL" id="KAA5541143.1"/>
    </source>
</evidence>
<feature type="domain" description="Solute-binding protein family 3/N-terminal" evidence="2">
    <location>
        <begin position="43"/>
        <end position="137"/>
    </location>
</feature>
<dbReference type="EMBL" id="VWSF01000023">
    <property type="protein sequence ID" value="KAA5541143.1"/>
    <property type="molecule type" value="Genomic_DNA"/>
</dbReference>